<dbReference type="Proteomes" id="UP000001062">
    <property type="component" value="Chromosome"/>
</dbReference>
<sequence>MRQFYPLVLISWLAYFAIPFINGVGESGARQIQLCTVLGVQTITVYDQTGADTPQIQSNHTGKGCVCVQFALNTLQSVFVPVVSYSSVNYFSDPLSLPQNKARRPYFARAPPTISA</sequence>
<reference evidence="1 2" key="1">
    <citation type="journal article" date="2012" name="Stand. Genomic Sci.">
        <title>Complete genome sequence of the melanogenic marine bacterium Marinomonas mediterranea type strain (MMB-1(T)).</title>
        <authorList>
            <person name="Lucas-Elio P."/>
            <person name="Goodwin L."/>
            <person name="Woyke T."/>
            <person name="Pitluck S."/>
            <person name="Nolan M."/>
            <person name="Kyrpides N.C."/>
            <person name="Detter J.C."/>
            <person name="Copeland A."/>
            <person name="Teshima H."/>
            <person name="Bruce D."/>
            <person name="Detter C."/>
            <person name="Tapia R."/>
            <person name="Han S."/>
            <person name="Land M.L."/>
            <person name="Ivanova N."/>
            <person name="Mikhailova N."/>
            <person name="Johnston A.W."/>
            <person name="Sanchez-Amat A."/>
        </authorList>
    </citation>
    <scope>NUCLEOTIDE SEQUENCE [LARGE SCALE GENOMIC DNA]</scope>
    <source>
        <strain evidence="2">ATCC 700492 / JCM 21426 / NBRC 103028 / MMB-1</strain>
    </source>
</reference>
<evidence type="ECO:0008006" key="3">
    <source>
        <dbReference type="Google" id="ProtNLM"/>
    </source>
</evidence>
<dbReference type="OrthoDB" id="6106709at2"/>
<dbReference type="RefSeq" id="WP_013660287.1">
    <property type="nucleotide sequence ID" value="NC_015276.1"/>
</dbReference>
<evidence type="ECO:0000313" key="1">
    <source>
        <dbReference type="EMBL" id="ADZ90382.1"/>
    </source>
</evidence>
<evidence type="ECO:0000313" key="2">
    <source>
        <dbReference type="Proteomes" id="UP000001062"/>
    </source>
</evidence>
<keyword evidence="2" id="KW-1185">Reference proteome</keyword>
<dbReference type="AlphaFoldDB" id="F2JTW1"/>
<organism evidence="1 2">
    <name type="scientific">Marinomonas mediterranea (strain ATCC 700492 / JCM 21426 / NBRC 103028 / MMB-1)</name>
    <dbReference type="NCBI Taxonomy" id="717774"/>
    <lineage>
        <taxon>Bacteria</taxon>
        <taxon>Pseudomonadati</taxon>
        <taxon>Pseudomonadota</taxon>
        <taxon>Gammaproteobacteria</taxon>
        <taxon>Oceanospirillales</taxon>
        <taxon>Oceanospirillaceae</taxon>
        <taxon>Marinomonas</taxon>
    </lineage>
</organism>
<dbReference type="EMBL" id="CP002583">
    <property type="protein sequence ID" value="ADZ90382.1"/>
    <property type="molecule type" value="Genomic_DNA"/>
</dbReference>
<dbReference type="HOGENOM" id="CLU_2093921_0_0_6"/>
<accession>F2JTW1</accession>
<gene>
    <name evidence="1" type="ordered locus">Marme_1107</name>
</gene>
<name>F2JTW1_MARM1</name>
<proteinExistence type="predicted"/>
<dbReference type="KEGG" id="mme:Marme_1107"/>
<protein>
    <recommendedName>
        <fullName evidence="3">DUF2946 domain-containing protein</fullName>
    </recommendedName>
</protein>